<evidence type="ECO:0000313" key="5">
    <source>
        <dbReference type="EMBL" id="GAA4089663.1"/>
    </source>
</evidence>
<protein>
    <recommendedName>
        <fullName evidence="4">MurNAc-LAA domain-containing protein</fullName>
    </recommendedName>
</protein>
<dbReference type="Gene3D" id="3.40.630.40">
    <property type="entry name" value="Zn-dependent exopeptidases"/>
    <property type="match status" value="1"/>
</dbReference>
<keyword evidence="1" id="KW-0378">Hydrolase</keyword>
<comment type="caution">
    <text evidence="5">The sequence shown here is derived from an EMBL/GenBank/DDBJ whole genome shotgun (WGS) entry which is preliminary data.</text>
</comment>
<dbReference type="Proteomes" id="UP001500683">
    <property type="component" value="Unassembled WGS sequence"/>
</dbReference>
<feature type="compositionally biased region" description="Low complexity" evidence="2">
    <location>
        <begin position="32"/>
        <end position="60"/>
    </location>
</feature>
<dbReference type="PANTHER" id="PTHR30404:SF0">
    <property type="entry name" value="N-ACETYLMURAMOYL-L-ALANINE AMIDASE AMIC"/>
    <property type="match status" value="1"/>
</dbReference>
<dbReference type="EMBL" id="BAAAZG010000044">
    <property type="protein sequence ID" value="GAA4089663.1"/>
    <property type="molecule type" value="Genomic_DNA"/>
</dbReference>
<feature type="domain" description="MurNAc-LAA" evidence="4">
    <location>
        <begin position="157"/>
        <end position="281"/>
    </location>
</feature>
<accession>A0ABP7WJH8</accession>
<dbReference type="CDD" id="cd02696">
    <property type="entry name" value="MurNAc-LAA"/>
    <property type="match status" value="1"/>
</dbReference>
<dbReference type="SUPFAM" id="SSF53187">
    <property type="entry name" value="Zn-dependent exopeptidases"/>
    <property type="match status" value="1"/>
</dbReference>
<dbReference type="Pfam" id="PF01520">
    <property type="entry name" value="Amidase_3"/>
    <property type="match status" value="1"/>
</dbReference>
<gene>
    <name evidence="5" type="ORF">GCM10022214_58030</name>
</gene>
<evidence type="ECO:0000256" key="1">
    <source>
        <dbReference type="ARBA" id="ARBA00022801"/>
    </source>
</evidence>
<evidence type="ECO:0000259" key="4">
    <source>
        <dbReference type="SMART" id="SM00646"/>
    </source>
</evidence>
<dbReference type="InterPro" id="IPR002508">
    <property type="entry name" value="MurNAc-LAA_cat"/>
</dbReference>
<sequence>MLIHRRASAAAGLALCLAALTACGGDGGSGGSSAPSAGAGPAQPPTAAGDGNATTGASNARQNDDAAPLRGKVVVIDPGHNGGNAKNPSKINKQVAIGNGHKECDTTGTSTNAGYAEHAFTWDVSNRLAKILRAEGAKVVLTRPNDTGVGPCITERAAIGNRAEADAALSVHADGAPASGHGFHVIQPLSVKGQGGGMVPASRRLGRAIRDAYRTGTGIPYSTYRGKDALDSRDDLGGLNLSKVPKVFIECGNMRNSGDAAKLSSAAFRQRIAEALAKGIDDYLT</sequence>
<feature type="signal peptide" evidence="3">
    <location>
        <begin position="1"/>
        <end position="24"/>
    </location>
</feature>
<feature type="chain" id="PRO_5046139507" description="MurNAc-LAA domain-containing protein" evidence="3">
    <location>
        <begin position="25"/>
        <end position="285"/>
    </location>
</feature>
<dbReference type="RefSeq" id="WP_344953908.1">
    <property type="nucleotide sequence ID" value="NZ_BAAAZG010000044.1"/>
</dbReference>
<dbReference type="InterPro" id="IPR050695">
    <property type="entry name" value="N-acetylmuramoyl_amidase_3"/>
</dbReference>
<dbReference type="PANTHER" id="PTHR30404">
    <property type="entry name" value="N-ACETYLMURAMOYL-L-ALANINE AMIDASE"/>
    <property type="match status" value="1"/>
</dbReference>
<dbReference type="SMART" id="SM00646">
    <property type="entry name" value="Ami_3"/>
    <property type="match status" value="1"/>
</dbReference>
<evidence type="ECO:0000256" key="3">
    <source>
        <dbReference type="SAM" id="SignalP"/>
    </source>
</evidence>
<evidence type="ECO:0000256" key="2">
    <source>
        <dbReference type="SAM" id="MobiDB-lite"/>
    </source>
</evidence>
<feature type="region of interest" description="Disordered" evidence="2">
    <location>
        <begin position="27"/>
        <end position="68"/>
    </location>
</feature>
<name>A0ABP7WJH8_9ACTN</name>
<evidence type="ECO:0000313" key="6">
    <source>
        <dbReference type="Proteomes" id="UP001500683"/>
    </source>
</evidence>
<dbReference type="PROSITE" id="PS51257">
    <property type="entry name" value="PROKAR_LIPOPROTEIN"/>
    <property type="match status" value="1"/>
</dbReference>
<keyword evidence="3" id="KW-0732">Signal</keyword>
<keyword evidence="6" id="KW-1185">Reference proteome</keyword>
<reference evidence="6" key="1">
    <citation type="journal article" date="2019" name="Int. J. Syst. Evol. Microbiol.">
        <title>The Global Catalogue of Microorganisms (GCM) 10K type strain sequencing project: providing services to taxonomists for standard genome sequencing and annotation.</title>
        <authorList>
            <consortium name="The Broad Institute Genomics Platform"/>
            <consortium name="The Broad Institute Genome Sequencing Center for Infectious Disease"/>
            <person name="Wu L."/>
            <person name="Ma J."/>
        </authorList>
    </citation>
    <scope>NUCLEOTIDE SEQUENCE [LARGE SCALE GENOMIC DNA]</scope>
    <source>
        <strain evidence="6">JCM 16702</strain>
    </source>
</reference>
<organism evidence="5 6">
    <name type="scientific">Actinomadura miaoliensis</name>
    <dbReference type="NCBI Taxonomy" id="430685"/>
    <lineage>
        <taxon>Bacteria</taxon>
        <taxon>Bacillati</taxon>
        <taxon>Actinomycetota</taxon>
        <taxon>Actinomycetes</taxon>
        <taxon>Streptosporangiales</taxon>
        <taxon>Thermomonosporaceae</taxon>
        <taxon>Actinomadura</taxon>
    </lineage>
</organism>
<proteinExistence type="predicted"/>